<protein>
    <submittedName>
        <fullName evidence="2">Uncharacterized protein</fullName>
    </submittedName>
</protein>
<comment type="caution">
    <text evidence="2">The sequence shown here is derived from an EMBL/GenBank/DDBJ whole genome shotgun (WGS) entry which is preliminary data.</text>
</comment>
<evidence type="ECO:0000313" key="2">
    <source>
        <dbReference type="EMBL" id="KKN84443.1"/>
    </source>
</evidence>
<accession>A0A0F9WZE4</accession>
<feature type="region of interest" description="Disordered" evidence="1">
    <location>
        <begin position="1"/>
        <end position="26"/>
    </location>
</feature>
<dbReference type="EMBL" id="LAZR01000171">
    <property type="protein sequence ID" value="KKN84443.1"/>
    <property type="molecule type" value="Genomic_DNA"/>
</dbReference>
<proteinExistence type="predicted"/>
<dbReference type="AlphaFoldDB" id="A0A0F9WZE4"/>
<feature type="compositionally biased region" description="Acidic residues" evidence="1">
    <location>
        <begin position="85"/>
        <end position="95"/>
    </location>
</feature>
<reference evidence="2" key="1">
    <citation type="journal article" date="2015" name="Nature">
        <title>Complex archaea that bridge the gap between prokaryotes and eukaryotes.</title>
        <authorList>
            <person name="Spang A."/>
            <person name="Saw J.H."/>
            <person name="Jorgensen S.L."/>
            <person name="Zaremba-Niedzwiedzka K."/>
            <person name="Martijn J."/>
            <person name="Lind A.E."/>
            <person name="van Eijk R."/>
            <person name="Schleper C."/>
            <person name="Guy L."/>
            <person name="Ettema T.J."/>
        </authorList>
    </citation>
    <scope>NUCLEOTIDE SEQUENCE</scope>
</reference>
<sequence>MSQKKPNSDRSKRATERMAARTLSKATNVAARAKAVLTKMGGAVPRITNQDLMARIGALTLERDYWKERAETLEQELVHLLPTNSEEEGETEEEGPPVGETVD</sequence>
<feature type="region of interest" description="Disordered" evidence="1">
    <location>
        <begin position="80"/>
        <end position="103"/>
    </location>
</feature>
<name>A0A0F9WZE4_9ZZZZ</name>
<feature type="compositionally biased region" description="Basic and acidic residues" evidence="1">
    <location>
        <begin position="1"/>
        <end position="19"/>
    </location>
</feature>
<evidence type="ECO:0000256" key="1">
    <source>
        <dbReference type="SAM" id="MobiDB-lite"/>
    </source>
</evidence>
<organism evidence="2">
    <name type="scientific">marine sediment metagenome</name>
    <dbReference type="NCBI Taxonomy" id="412755"/>
    <lineage>
        <taxon>unclassified sequences</taxon>
        <taxon>metagenomes</taxon>
        <taxon>ecological metagenomes</taxon>
    </lineage>
</organism>
<gene>
    <name evidence="2" type="ORF">LCGC14_0289050</name>
</gene>